<protein>
    <submittedName>
        <fullName evidence="2">Uncharacterized protein</fullName>
    </submittedName>
</protein>
<gene>
    <name evidence="2" type="ORF">MNB_SUP05-SYMBIONT-4-247</name>
</gene>
<keyword evidence="1" id="KW-0472">Membrane</keyword>
<keyword evidence="1" id="KW-0812">Transmembrane</keyword>
<dbReference type="InterPro" id="IPR017853">
    <property type="entry name" value="GH"/>
</dbReference>
<evidence type="ECO:0000256" key="1">
    <source>
        <dbReference type="SAM" id="Phobius"/>
    </source>
</evidence>
<dbReference type="AlphaFoldDB" id="A0A1W1DUM0"/>
<name>A0A1W1DUM0_9ZZZZ</name>
<sequence>MSKKNTPFNWDCHSDQPCVITDKAFKKQQKQKYWFEYLTMFLRFLVIFPVAFIGQFVWRFPKTNMQIGIGVNLDKGEEQYALVAELGVQHLIIRMPLWEMAKIDEYVAFAKGFGDDKTLLINILQDREHIENLTLLSQDIKIVFEKFQSISCEYQIGNAINRTKWGFFAVSEYLDFYQTVQAVKTQYFPMLQLIGPSVIDFEYYYTASALFNSRRIKFDAVSSLLYVDRRGSPDNRQYGFNLKNKITLLAAMVTLSTKSNKKLYITETNWPLKNTAPFAPTSEKECVNELEYEQYMQDYIKIAHKTKKISRLYWHQLIAPGYGLVDNRNGKIRKTPAFYKFKHWVKTS</sequence>
<evidence type="ECO:0000313" key="2">
    <source>
        <dbReference type="EMBL" id="SFV85250.1"/>
    </source>
</evidence>
<accession>A0A1W1DUM0</accession>
<dbReference type="Gene3D" id="3.20.20.80">
    <property type="entry name" value="Glycosidases"/>
    <property type="match status" value="1"/>
</dbReference>
<feature type="transmembrane region" description="Helical" evidence="1">
    <location>
        <begin position="33"/>
        <end position="58"/>
    </location>
</feature>
<organism evidence="2">
    <name type="scientific">hydrothermal vent metagenome</name>
    <dbReference type="NCBI Taxonomy" id="652676"/>
    <lineage>
        <taxon>unclassified sequences</taxon>
        <taxon>metagenomes</taxon>
        <taxon>ecological metagenomes</taxon>
    </lineage>
</organism>
<dbReference type="SUPFAM" id="SSF51445">
    <property type="entry name" value="(Trans)glycosidases"/>
    <property type="match status" value="1"/>
</dbReference>
<dbReference type="EMBL" id="FPHY01000019">
    <property type="protein sequence ID" value="SFV85250.1"/>
    <property type="molecule type" value="Genomic_DNA"/>
</dbReference>
<reference evidence="2" key="1">
    <citation type="submission" date="2016-10" db="EMBL/GenBank/DDBJ databases">
        <authorList>
            <person name="de Groot N.N."/>
        </authorList>
    </citation>
    <scope>NUCLEOTIDE SEQUENCE</scope>
</reference>
<proteinExistence type="predicted"/>
<keyword evidence="1" id="KW-1133">Transmembrane helix</keyword>